<name>A0A1S3K7F5_LINAN</name>
<keyword evidence="1" id="KW-0732">Signal</keyword>
<evidence type="ECO:0000256" key="1">
    <source>
        <dbReference type="SAM" id="SignalP"/>
    </source>
</evidence>
<sequence length="151" mass="15567">MQIALTVLVFLLGVASLANGTPIGPCASMQAVCRYLGHGTTVKMTYPTWVASCICGSSAGPSADNPVGCDWRPGGGVHGAQLDTNGMCNNIQEVCSHVDNGNEGVQINWDDGSARFGCVCGSDHAPGTPNYSVVGCNWVAPTGLLLPQTKK</sequence>
<dbReference type="Proteomes" id="UP000085678">
    <property type="component" value="Unplaced"/>
</dbReference>
<evidence type="ECO:0000313" key="3">
    <source>
        <dbReference type="RefSeq" id="XP_013418196.1"/>
    </source>
</evidence>
<feature type="chain" id="PRO_5010335501" evidence="1">
    <location>
        <begin position="21"/>
        <end position="151"/>
    </location>
</feature>
<gene>
    <name evidence="3" type="primary">LOC106179211</name>
</gene>
<dbReference type="KEGG" id="lak:106179211"/>
<protein>
    <submittedName>
        <fullName evidence="3">Uncharacterized protein LOC106179211</fullName>
    </submittedName>
</protein>
<keyword evidence="2" id="KW-1185">Reference proteome</keyword>
<dbReference type="RefSeq" id="XP_013418196.1">
    <property type="nucleotide sequence ID" value="XM_013562742.1"/>
</dbReference>
<proteinExistence type="predicted"/>
<dbReference type="InParanoid" id="A0A1S3K7F5"/>
<dbReference type="GeneID" id="106179211"/>
<feature type="signal peptide" evidence="1">
    <location>
        <begin position="1"/>
        <end position="20"/>
    </location>
</feature>
<evidence type="ECO:0000313" key="2">
    <source>
        <dbReference type="Proteomes" id="UP000085678"/>
    </source>
</evidence>
<reference evidence="3" key="1">
    <citation type="submission" date="2025-08" db="UniProtKB">
        <authorList>
            <consortium name="RefSeq"/>
        </authorList>
    </citation>
    <scope>IDENTIFICATION</scope>
    <source>
        <tissue evidence="3">Gonads</tissue>
    </source>
</reference>
<organism evidence="2 3">
    <name type="scientific">Lingula anatina</name>
    <name type="common">Brachiopod</name>
    <name type="synonym">Lingula unguis</name>
    <dbReference type="NCBI Taxonomy" id="7574"/>
    <lineage>
        <taxon>Eukaryota</taxon>
        <taxon>Metazoa</taxon>
        <taxon>Spiralia</taxon>
        <taxon>Lophotrochozoa</taxon>
        <taxon>Brachiopoda</taxon>
        <taxon>Linguliformea</taxon>
        <taxon>Lingulata</taxon>
        <taxon>Lingulida</taxon>
        <taxon>Linguloidea</taxon>
        <taxon>Lingulidae</taxon>
        <taxon>Lingula</taxon>
    </lineage>
</organism>
<accession>A0A1S3K7F5</accession>
<dbReference type="AlphaFoldDB" id="A0A1S3K7F5"/>